<protein>
    <submittedName>
        <fullName evidence="1">Uncharacterized protein</fullName>
    </submittedName>
</protein>
<dbReference type="OrthoDB" id="101857at2"/>
<evidence type="ECO:0000313" key="1">
    <source>
        <dbReference type="EMBL" id="SEB02829.1"/>
    </source>
</evidence>
<evidence type="ECO:0000313" key="2">
    <source>
        <dbReference type="Proteomes" id="UP000198638"/>
    </source>
</evidence>
<organism evidence="1 2">
    <name type="scientific">Paraburkholderia sartisoli</name>
    <dbReference type="NCBI Taxonomy" id="83784"/>
    <lineage>
        <taxon>Bacteria</taxon>
        <taxon>Pseudomonadati</taxon>
        <taxon>Pseudomonadota</taxon>
        <taxon>Betaproteobacteria</taxon>
        <taxon>Burkholderiales</taxon>
        <taxon>Burkholderiaceae</taxon>
        <taxon>Paraburkholderia</taxon>
    </lineage>
</organism>
<dbReference type="STRING" id="83784.SAMN05192564_105208"/>
<reference evidence="2" key="1">
    <citation type="submission" date="2016-10" db="EMBL/GenBank/DDBJ databases">
        <authorList>
            <person name="Varghese N."/>
            <person name="Submissions S."/>
        </authorList>
    </citation>
    <scope>NUCLEOTIDE SEQUENCE [LARGE SCALE GENOMIC DNA]</scope>
    <source>
        <strain evidence="2">LMG 24000</strain>
    </source>
</reference>
<keyword evidence="2" id="KW-1185">Reference proteome</keyword>
<dbReference type="Proteomes" id="UP000198638">
    <property type="component" value="Unassembled WGS sequence"/>
</dbReference>
<dbReference type="AlphaFoldDB" id="A0A1H4FZQ9"/>
<dbReference type="RefSeq" id="WP_090535108.1">
    <property type="nucleotide sequence ID" value="NZ_FNRQ01000005.1"/>
</dbReference>
<sequence length="546" mass="61177">MKANIFQIACGSGTSSQNDAGFVALDDVAGDARWGGYRAIRNYFLSHSVNEDELYGFFASDFRDRTALRSEDVHAFIRDNPGQEVYVFSPAIRDSACYASVFEQNNALLPGFIDVASYCSKRMGLDVDLRTLVTDSRSTVDGYDIVAKPSFWQTWFALSEKLFELFETPDPQTRAQLAGFATDDMKGPLVRCIASLVLAFCPDIAVRAFDTSSMPWANRAFEPYAEQLTFLIQLKTDYVRTSDPSYLDNFRKLRDAILKICVSDRTDRAPAEPFTLSDLLYVCYTHVPLPFEYPSFVSPMYLGESQGEGKANLRDLAPEWEPYHPQLGSLAGCFALKNYIVKSGLKLRRIGICQYRKFISIGKIGGVPAENYRMMDVISPQTLGQTDLQAVMLPEGDDLLLGQYGLLSNGYLDQYNSVHPVEDLLRFTSEAIALGVLERGELLAFFNATAFVPGGIEMGVFPADFWLEAMSAIEVVVRACVTRYPEKREGYQSRSWAFCAERLGSYLLLKYLVGRYGADNWQKKFTGQLNLYSDEETAIYAGTGQR</sequence>
<proteinExistence type="predicted"/>
<gene>
    <name evidence="1" type="ORF">SAMN05192564_105208</name>
</gene>
<dbReference type="EMBL" id="FNRQ01000005">
    <property type="protein sequence ID" value="SEB02829.1"/>
    <property type="molecule type" value="Genomic_DNA"/>
</dbReference>
<name>A0A1H4FZQ9_9BURK</name>
<accession>A0A1H4FZQ9</accession>